<organism evidence="3 4">
    <name type="scientific">Dibothriocephalus latus</name>
    <name type="common">Fish tapeworm</name>
    <name type="synonym">Diphyllobothrium latum</name>
    <dbReference type="NCBI Taxonomy" id="60516"/>
    <lineage>
        <taxon>Eukaryota</taxon>
        <taxon>Metazoa</taxon>
        <taxon>Spiralia</taxon>
        <taxon>Lophotrochozoa</taxon>
        <taxon>Platyhelminthes</taxon>
        <taxon>Cestoda</taxon>
        <taxon>Eucestoda</taxon>
        <taxon>Diphyllobothriidea</taxon>
        <taxon>Diphyllobothriidae</taxon>
        <taxon>Dibothriocephalus</taxon>
    </lineage>
</organism>
<proteinExistence type="predicted"/>
<sequence>MYMYGLHVKADWCAALKCLKEAAERGSIYGKGVLSLLYYQRKMYTMAAQTACSLAMDSNLKAKIMRKPHLQIFPRRGMSVACFVYACCLERGLGVQKDEIIARAMHARSFEIDCELCCRFQNMIIREEI</sequence>
<evidence type="ECO:0000313" key="3">
    <source>
        <dbReference type="EMBL" id="VDK77306.1"/>
    </source>
</evidence>
<dbReference type="InterPro" id="IPR052323">
    <property type="entry name" value="LRP2-binding"/>
</dbReference>
<keyword evidence="4" id="KW-1185">Reference proteome</keyword>
<keyword evidence="1" id="KW-0677">Repeat</keyword>
<dbReference type="PANTHER" id="PTHR44554">
    <property type="entry name" value="LRP2-BINDING PROTEIN"/>
    <property type="match status" value="1"/>
</dbReference>
<accession>A0A3P6SQK5</accession>
<keyword evidence="2" id="KW-0802">TPR repeat</keyword>
<dbReference type="InterPro" id="IPR011990">
    <property type="entry name" value="TPR-like_helical_dom_sf"/>
</dbReference>
<dbReference type="AlphaFoldDB" id="A0A3P6SQK5"/>
<dbReference type="PANTHER" id="PTHR44554:SF1">
    <property type="entry name" value="LRP2-BINDING PROTEIN"/>
    <property type="match status" value="1"/>
</dbReference>
<evidence type="ECO:0000313" key="4">
    <source>
        <dbReference type="Proteomes" id="UP000281553"/>
    </source>
</evidence>
<protein>
    <submittedName>
        <fullName evidence="3">Uncharacterized protein</fullName>
    </submittedName>
</protein>
<evidence type="ECO:0000256" key="1">
    <source>
        <dbReference type="ARBA" id="ARBA00022737"/>
    </source>
</evidence>
<dbReference type="EMBL" id="UYRU01042707">
    <property type="protein sequence ID" value="VDK77306.1"/>
    <property type="molecule type" value="Genomic_DNA"/>
</dbReference>
<dbReference type="Gene3D" id="1.25.40.10">
    <property type="entry name" value="Tetratricopeptide repeat domain"/>
    <property type="match status" value="1"/>
</dbReference>
<name>A0A3P6SQK5_DIBLA</name>
<dbReference type="SUPFAM" id="SSF81901">
    <property type="entry name" value="HCP-like"/>
    <property type="match status" value="1"/>
</dbReference>
<evidence type="ECO:0000256" key="2">
    <source>
        <dbReference type="ARBA" id="ARBA00022803"/>
    </source>
</evidence>
<reference evidence="3 4" key="1">
    <citation type="submission" date="2018-11" db="EMBL/GenBank/DDBJ databases">
        <authorList>
            <consortium name="Pathogen Informatics"/>
        </authorList>
    </citation>
    <scope>NUCLEOTIDE SEQUENCE [LARGE SCALE GENOMIC DNA]</scope>
</reference>
<dbReference type="Proteomes" id="UP000281553">
    <property type="component" value="Unassembled WGS sequence"/>
</dbReference>
<gene>
    <name evidence="3" type="ORF">DILT_LOCUS2840</name>
</gene>
<dbReference type="OrthoDB" id="2384430at2759"/>